<gene>
    <name evidence="3" type="ORF">HNR23_002038</name>
</gene>
<evidence type="ECO:0000313" key="3">
    <source>
        <dbReference type="EMBL" id="MBB6171978.1"/>
    </source>
</evidence>
<protein>
    <submittedName>
        <fullName evidence="3">Thioredoxin reductase</fullName>
    </submittedName>
</protein>
<feature type="region of interest" description="Disordered" evidence="2">
    <location>
        <begin position="417"/>
        <end position="449"/>
    </location>
</feature>
<proteinExistence type="predicted"/>
<reference evidence="3 4" key="1">
    <citation type="submission" date="2020-08" db="EMBL/GenBank/DDBJ databases">
        <title>Sequencing the genomes of 1000 actinobacteria strains.</title>
        <authorList>
            <person name="Klenk H.-P."/>
        </authorList>
    </citation>
    <scope>NUCLEOTIDE SEQUENCE [LARGE SCALE GENOMIC DNA]</scope>
    <source>
        <strain evidence="3 4">DSM 46659</strain>
    </source>
</reference>
<evidence type="ECO:0000256" key="2">
    <source>
        <dbReference type="SAM" id="MobiDB-lite"/>
    </source>
</evidence>
<dbReference type="PANTHER" id="PTHR43539">
    <property type="entry name" value="FLAVIN-BINDING MONOOXYGENASE-LIKE PROTEIN (AFU_ORTHOLOGUE AFUA_4G09220)"/>
    <property type="match status" value="1"/>
</dbReference>
<dbReference type="AlphaFoldDB" id="A0A7X0D588"/>
<dbReference type="PANTHER" id="PTHR43539:SF78">
    <property type="entry name" value="FLAVIN-CONTAINING MONOOXYGENASE"/>
    <property type="match status" value="1"/>
</dbReference>
<evidence type="ECO:0000313" key="4">
    <source>
        <dbReference type="Proteomes" id="UP000546642"/>
    </source>
</evidence>
<dbReference type="SUPFAM" id="SSF51905">
    <property type="entry name" value="FAD/NAD(P)-binding domain"/>
    <property type="match status" value="1"/>
</dbReference>
<dbReference type="RefSeq" id="WP_184075312.1">
    <property type="nucleotide sequence ID" value="NZ_JACHDS010000001.1"/>
</dbReference>
<name>A0A7X0D588_9ACTN</name>
<dbReference type="Proteomes" id="UP000546642">
    <property type="component" value="Unassembled WGS sequence"/>
</dbReference>
<dbReference type="InterPro" id="IPR036188">
    <property type="entry name" value="FAD/NAD-bd_sf"/>
</dbReference>
<comment type="caution">
    <text evidence="3">The sequence shown here is derived from an EMBL/GenBank/DDBJ whole genome shotgun (WGS) entry which is preliminary data.</text>
</comment>
<dbReference type="PRINTS" id="PR00420">
    <property type="entry name" value="RNGMNOXGNASE"/>
</dbReference>
<dbReference type="GO" id="GO:0004497">
    <property type="term" value="F:monooxygenase activity"/>
    <property type="evidence" value="ECO:0007669"/>
    <property type="project" value="TreeGrafter"/>
</dbReference>
<evidence type="ECO:0000256" key="1">
    <source>
        <dbReference type="ARBA" id="ARBA00023002"/>
    </source>
</evidence>
<accession>A0A7X0D588</accession>
<dbReference type="Gene3D" id="3.50.50.60">
    <property type="entry name" value="FAD/NAD(P)-binding domain"/>
    <property type="match status" value="1"/>
</dbReference>
<organism evidence="3 4">
    <name type="scientific">Nocardiopsis mwathae</name>
    <dbReference type="NCBI Taxonomy" id="1472723"/>
    <lineage>
        <taxon>Bacteria</taxon>
        <taxon>Bacillati</taxon>
        <taxon>Actinomycetota</taxon>
        <taxon>Actinomycetes</taxon>
        <taxon>Streptosporangiales</taxon>
        <taxon>Nocardiopsidaceae</taxon>
        <taxon>Nocardiopsis</taxon>
    </lineage>
</organism>
<dbReference type="GO" id="GO:0050660">
    <property type="term" value="F:flavin adenine dinucleotide binding"/>
    <property type="evidence" value="ECO:0007669"/>
    <property type="project" value="TreeGrafter"/>
</dbReference>
<keyword evidence="4" id="KW-1185">Reference proteome</keyword>
<dbReference type="InterPro" id="IPR050982">
    <property type="entry name" value="Auxin_biosynth/cation_transpt"/>
</dbReference>
<dbReference type="Pfam" id="PF13738">
    <property type="entry name" value="Pyr_redox_3"/>
    <property type="match status" value="1"/>
</dbReference>
<dbReference type="EMBL" id="JACHDS010000001">
    <property type="protein sequence ID" value="MBB6171978.1"/>
    <property type="molecule type" value="Genomic_DNA"/>
</dbReference>
<sequence>MVDGLPVAVIGAGPVGLAAAAELEQRGLPVLVLEKGATAGAAVGEWGHVRLFSSWRDLIAPAAEKILAAEGRQRPADAAYPTGAEWVRTYLRPLADALGNRGRVRLRFGTEAIGVARRGRDRVVDAGRSEQPFTVHIRGADGAEERILARAVIDASGTWTTPNPLGADGLPALGELDASVSDGISHRIPDLADAEARRRYGGRRTAVVGRGHSALTTLVALSELAEAEPGTRVLWVLRRGEVGDAFGGGEADRLAARGALGIRAKAAVDAGRIELATGFRTAAVRCEGGRVVLADDSGRELGPVDEVVALTGFRPDLSWLSEVRLGLDPALQAPVGLAPLIDPNMHSCGTVYPHGAEELAHPEPGFYLAGMKSYGRAPTFLALTGFEQVRSIAARIAGDHEAAARVELTLPETGVCSGSGLTEEPDPTEEAGCCGPAPAGRTGTGAVRG</sequence>
<keyword evidence="1" id="KW-0560">Oxidoreductase</keyword>